<proteinExistence type="predicted"/>
<dbReference type="Proteomes" id="UP000075884">
    <property type="component" value="Unassembled WGS sequence"/>
</dbReference>
<dbReference type="VEuPathDB" id="VectorBase:ADIR015025"/>
<name>A0A182NYY6_9DIPT</name>
<reference evidence="2" key="1">
    <citation type="submission" date="2013-03" db="EMBL/GenBank/DDBJ databases">
        <title>The Genome Sequence of Anopheles dirus WRAIR2.</title>
        <authorList>
            <consortium name="The Broad Institute Genomics Platform"/>
            <person name="Neafsey D.E."/>
            <person name="Walton C."/>
            <person name="Walker B."/>
            <person name="Young S.K."/>
            <person name="Zeng Q."/>
            <person name="Gargeya S."/>
            <person name="Fitzgerald M."/>
            <person name="Haas B."/>
            <person name="Abouelleil A."/>
            <person name="Allen A.W."/>
            <person name="Alvarado L."/>
            <person name="Arachchi H.M."/>
            <person name="Berlin A.M."/>
            <person name="Chapman S.B."/>
            <person name="Gainer-Dewar J."/>
            <person name="Goldberg J."/>
            <person name="Griggs A."/>
            <person name="Gujja S."/>
            <person name="Hansen M."/>
            <person name="Howarth C."/>
            <person name="Imamovic A."/>
            <person name="Ireland A."/>
            <person name="Larimer J."/>
            <person name="McCowan C."/>
            <person name="Murphy C."/>
            <person name="Pearson M."/>
            <person name="Poon T.W."/>
            <person name="Priest M."/>
            <person name="Roberts A."/>
            <person name="Saif S."/>
            <person name="Shea T."/>
            <person name="Sisk P."/>
            <person name="Sykes S."/>
            <person name="Wortman J."/>
            <person name="Nusbaum C."/>
            <person name="Birren B."/>
        </authorList>
    </citation>
    <scope>NUCLEOTIDE SEQUENCE [LARGE SCALE GENOMIC DNA]</scope>
    <source>
        <strain evidence="2">WRAIR2</strain>
    </source>
</reference>
<accession>A0A182NYY6</accession>
<evidence type="ECO:0000313" key="1">
    <source>
        <dbReference type="EnsemblMetazoa" id="ADIR015025-PA"/>
    </source>
</evidence>
<sequence>RVLYLLLADCHLRDTFPRLSENTQAARRSIFLCRFRSRQLPHAVTPLLGGSSLPQPMRSGGNHRHRSTALWKPETLLVDYRRTCKVSCWEWYNSSDRANVPWCGGVICVGRKVGNNVSALFVKFSFVCVLCGFC</sequence>
<dbReference type="AlphaFoldDB" id="A0A182NYY6"/>
<keyword evidence="2" id="KW-1185">Reference proteome</keyword>
<reference evidence="1" key="2">
    <citation type="submission" date="2020-05" db="UniProtKB">
        <authorList>
            <consortium name="EnsemblMetazoa"/>
        </authorList>
    </citation>
    <scope>IDENTIFICATION</scope>
    <source>
        <strain evidence="1">WRAIR2</strain>
    </source>
</reference>
<protein>
    <submittedName>
        <fullName evidence="1">Uncharacterized protein</fullName>
    </submittedName>
</protein>
<organism evidence="1 2">
    <name type="scientific">Anopheles dirus</name>
    <dbReference type="NCBI Taxonomy" id="7168"/>
    <lineage>
        <taxon>Eukaryota</taxon>
        <taxon>Metazoa</taxon>
        <taxon>Ecdysozoa</taxon>
        <taxon>Arthropoda</taxon>
        <taxon>Hexapoda</taxon>
        <taxon>Insecta</taxon>
        <taxon>Pterygota</taxon>
        <taxon>Neoptera</taxon>
        <taxon>Endopterygota</taxon>
        <taxon>Diptera</taxon>
        <taxon>Nematocera</taxon>
        <taxon>Culicoidea</taxon>
        <taxon>Culicidae</taxon>
        <taxon>Anophelinae</taxon>
        <taxon>Anopheles</taxon>
    </lineage>
</organism>
<dbReference type="EnsemblMetazoa" id="ADIR015025-RA">
    <property type="protein sequence ID" value="ADIR015025-PA"/>
    <property type="gene ID" value="ADIR015025"/>
</dbReference>
<evidence type="ECO:0000313" key="2">
    <source>
        <dbReference type="Proteomes" id="UP000075884"/>
    </source>
</evidence>